<proteinExistence type="predicted"/>
<evidence type="ECO:0000256" key="2">
    <source>
        <dbReference type="ARBA" id="ARBA00022771"/>
    </source>
</evidence>
<evidence type="ECO:0000256" key="6">
    <source>
        <dbReference type="SAM" id="MobiDB-lite"/>
    </source>
</evidence>
<dbReference type="AlphaFoldDB" id="A0A1E1JTN8"/>
<dbReference type="Proteomes" id="UP000178129">
    <property type="component" value="Unassembled WGS sequence"/>
</dbReference>
<evidence type="ECO:0000256" key="4">
    <source>
        <dbReference type="PROSITE-ProRule" id="PRU01343"/>
    </source>
</evidence>
<keyword evidence="9" id="KW-1185">Reference proteome</keyword>
<feature type="domain" description="GRF-type" evidence="7">
    <location>
        <begin position="33"/>
        <end position="77"/>
    </location>
</feature>
<feature type="region of interest" description="Disordered" evidence="6">
    <location>
        <begin position="197"/>
        <end position="216"/>
    </location>
</feature>
<dbReference type="InterPro" id="IPR010666">
    <property type="entry name" value="Znf_GRF"/>
</dbReference>
<reference evidence="9" key="1">
    <citation type="submission" date="2016-03" db="EMBL/GenBank/DDBJ databases">
        <authorList>
            <person name="Ploux O."/>
        </authorList>
    </citation>
    <scope>NUCLEOTIDE SEQUENCE [LARGE SCALE GENOMIC DNA]</scope>
    <source>
        <strain evidence="9">UK7</strain>
    </source>
</reference>
<keyword evidence="5" id="KW-0175">Coiled coil</keyword>
<keyword evidence="3" id="KW-0862">Zinc</keyword>
<dbReference type="GO" id="GO:0008270">
    <property type="term" value="F:zinc ion binding"/>
    <property type="evidence" value="ECO:0007669"/>
    <property type="project" value="UniProtKB-KW"/>
</dbReference>
<dbReference type="EMBL" id="FJUW01000002">
    <property type="protein sequence ID" value="CZS89173.1"/>
    <property type="molecule type" value="Genomic_DNA"/>
</dbReference>
<organism evidence="8 9">
    <name type="scientific">Rhynchosporium graminicola</name>
    <dbReference type="NCBI Taxonomy" id="2792576"/>
    <lineage>
        <taxon>Eukaryota</taxon>
        <taxon>Fungi</taxon>
        <taxon>Dikarya</taxon>
        <taxon>Ascomycota</taxon>
        <taxon>Pezizomycotina</taxon>
        <taxon>Leotiomycetes</taxon>
        <taxon>Helotiales</taxon>
        <taxon>Ploettnerulaceae</taxon>
        <taxon>Rhynchosporium</taxon>
    </lineage>
</organism>
<evidence type="ECO:0000256" key="1">
    <source>
        <dbReference type="ARBA" id="ARBA00022723"/>
    </source>
</evidence>
<dbReference type="InParanoid" id="A0A1E1JTN8"/>
<evidence type="ECO:0000256" key="3">
    <source>
        <dbReference type="ARBA" id="ARBA00022833"/>
    </source>
</evidence>
<evidence type="ECO:0000259" key="7">
    <source>
        <dbReference type="PROSITE" id="PS51999"/>
    </source>
</evidence>
<evidence type="ECO:0000256" key="5">
    <source>
        <dbReference type="SAM" id="Coils"/>
    </source>
</evidence>
<feature type="region of interest" description="Disordered" evidence="6">
    <location>
        <begin position="117"/>
        <end position="189"/>
    </location>
</feature>
<protein>
    <recommendedName>
        <fullName evidence="7">GRF-type domain-containing protein</fullName>
    </recommendedName>
</protein>
<feature type="compositionally biased region" description="Basic and acidic residues" evidence="6">
    <location>
        <begin position="117"/>
        <end position="132"/>
    </location>
</feature>
<feature type="compositionally biased region" description="Polar residues" evidence="6">
    <location>
        <begin position="175"/>
        <end position="189"/>
    </location>
</feature>
<sequence length="345" mass="38240">MSASTPPQKQWMRGSPVKTVPLKGYFADGVWHCNCSPRLPASNFQVKKDGPNTGRWFYTCQQPKESSCGFFLWKEDAVGREMTAVMANSRSEPDTVRGMARIPTSRIEAENKFTDDNDDFGKWSSSPKEESKLAQSIARAESAIPSPETPRKVGRTKGFLTPGSKRKFDEANALPTPSSGVRSSAQLNTAREDEDVFKTPNVSSNGTWDGHQPFGLRSPSCTPTPGRYREATVASDAPSQIAHNNYDITDEVLGVLKDQNLDDDTTTNLKKLLNRHAMKISGIAKGRDITRVALKAKDTKIAELQQKISALEAQREMDKTVIRHFKSDMTESIERRREKGRGMGG</sequence>
<comment type="caution">
    <text evidence="8">The sequence shown here is derived from an EMBL/GenBank/DDBJ whole genome shotgun (WGS) entry which is preliminary data.</text>
</comment>
<dbReference type="STRING" id="914237.A0A1E1JTN8"/>
<gene>
    <name evidence="8" type="ORF">RCO7_04716</name>
</gene>
<keyword evidence="1" id="KW-0479">Metal-binding</keyword>
<dbReference type="PROSITE" id="PS51999">
    <property type="entry name" value="ZF_GRF"/>
    <property type="match status" value="1"/>
</dbReference>
<dbReference type="Pfam" id="PF06839">
    <property type="entry name" value="Zn_ribbon_GRF"/>
    <property type="match status" value="1"/>
</dbReference>
<keyword evidence="2 4" id="KW-0863">Zinc-finger</keyword>
<feature type="coiled-coil region" evidence="5">
    <location>
        <begin position="294"/>
        <end position="321"/>
    </location>
</feature>
<evidence type="ECO:0000313" key="8">
    <source>
        <dbReference type="EMBL" id="CZS89173.1"/>
    </source>
</evidence>
<evidence type="ECO:0000313" key="9">
    <source>
        <dbReference type="Proteomes" id="UP000178129"/>
    </source>
</evidence>
<accession>A0A1E1JTN8</accession>
<name>A0A1E1JTN8_9HELO</name>